<name>A0A846MPH1_9BACT</name>
<accession>A0A846MPH1</accession>
<proteinExistence type="predicted"/>
<evidence type="ECO:0000313" key="1">
    <source>
        <dbReference type="EMBL" id="NIK73341.1"/>
    </source>
</evidence>
<dbReference type="EMBL" id="JAASRN010000001">
    <property type="protein sequence ID" value="NIK73341.1"/>
    <property type="molecule type" value="Genomic_DNA"/>
</dbReference>
<protein>
    <submittedName>
        <fullName evidence="1">Uncharacterized protein</fullName>
    </submittedName>
</protein>
<dbReference type="RefSeq" id="WP_166918590.1">
    <property type="nucleotide sequence ID" value="NZ_JAASRN010000001.1"/>
</dbReference>
<organism evidence="1 2">
    <name type="scientific">Thermonema lapsum</name>
    <dbReference type="NCBI Taxonomy" id="28195"/>
    <lineage>
        <taxon>Bacteria</taxon>
        <taxon>Pseudomonadati</taxon>
        <taxon>Bacteroidota</taxon>
        <taxon>Cytophagia</taxon>
        <taxon>Cytophagales</taxon>
        <taxon>Thermonemataceae</taxon>
        <taxon>Thermonema</taxon>
    </lineage>
</organism>
<keyword evidence="2" id="KW-1185">Reference proteome</keyword>
<comment type="caution">
    <text evidence="1">The sequence shown here is derived from an EMBL/GenBank/DDBJ whole genome shotgun (WGS) entry which is preliminary data.</text>
</comment>
<reference evidence="1 2" key="1">
    <citation type="submission" date="2020-03" db="EMBL/GenBank/DDBJ databases">
        <title>Genomic Encyclopedia of Type Strains, Phase IV (KMG-IV): sequencing the most valuable type-strain genomes for metagenomic binning, comparative biology and taxonomic classification.</title>
        <authorList>
            <person name="Goeker M."/>
        </authorList>
    </citation>
    <scope>NUCLEOTIDE SEQUENCE [LARGE SCALE GENOMIC DNA]</scope>
    <source>
        <strain evidence="1 2">DSM 5718</strain>
    </source>
</reference>
<dbReference type="Proteomes" id="UP000537126">
    <property type="component" value="Unassembled WGS sequence"/>
</dbReference>
<evidence type="ECO:0000313" key="2">
    <source>
        <dbReference type="Proteomes" id="UP000537126"/>
    </source>
</evidence>
<sequence length="207" mass="24122">MPNPSVPERELHLRSLQEAITQMRYALRHYTKERRLSLNAEQLFELVIASPIAFATSWDEQVDEVEKQIMQYAAQSVSLFFNEQFTPELQSLFEELPAPDNMLDDRRFPEVLFNELRYLAAHTDKWYEAFADALKAVLRLDPLVRQYVPELKPLAETITETLLIILLKNIGSDHIEEEQLYAMLSRLGLSFSKELYMRVLEQVSSKG</sequence>
<dbReference type="AlphaFoldDB" id="A0A846MPH1"/>
<gene>
    <name evidence="1" type="ORF">FHS56_000827</name>
</gene>